<organism evidence="1 2">
    <name type="scientific">Catharanthus roseus</name>
    <name type="common">Madagascar periwinkle</name>
    <name type="synonym">Vinca rosea</name>
    <dbReference type="NCBI Taxonomy" id="4058"/>
    <lineage>
        <taxon>Eukaryota</taxon>
        <taxon>Viridiplantae</taxon>
        <taxon>Streptophyta</taxon>
        <taxon>Embryophyta</taxon>
        <taxon>Tracheophyta</taxon>
        <taxon>Spermatophyta</taxon>
        <taxon>Magnoliopsida</taxon>
        <taxon>eudicotyledons</taxon>
        <taxon>Gunneridae</taxon>
        <taxon>Pentapetalae</taxon>
        <taxon>asterids</taxon>
        <taxon>lamiids</taxon>
        <taxon>Gentianales</taxon>
        <taxon>Apocynaceae</taxon>
        <taxon>Rauvolfioideae</taxon>
        <taxon>Vinceae</taxon>
        <taxon>Catharanthinae</taxon>
        <taxon>Catharanthus</taxon>
    </lineage>
</organism>
<evidence type="ECO:0000313" key="2">
    <source>
        <dbReference type="Proteomes" id="UP001060085"/>
    </source>
</evidence>
<dbReference type="EMBL" id="CM044701">
    <property type="protein sequence ID" value="KAI5681192.1"/>
    <property type="molecule type" value="Genomic_DNA"/>
</dbReference>
<dbReference type="Proteomes" id="UP001060085">
    <property type="component" value="Linkage Group LG01"/>
</dbReference>
<proteinExistence type="predicted"/>
<protein>
    <submittedName>
        <fullName evidence="1">Uncharacterized protein</fullName>
    </submittedName>
</protein>
<name>A0ACC0C8N3_CATRO</name>
<gene>
    <name evidence="1" type="ORF">M9H77_02419</name>
</gene>
<keyword evidence="2" id="KW-1185">Reference proteome</keyword>
<accession>A0ACC0C8N3</accession>
<evidence type="ECO:0000313" key="1">
    <source>
        <dbReference type="EMBL" id="KAI5681192.1"/>
    </source>
</evidence>
<sequence>MCIIASKGNFFLLVPSITNCLSSHFSLEDPLMSSSVMFDPSCYGFCSLDDTSLVELKIVGFVFEFDRNSIQHVCTITSMSEGRHTMERTKTLLFSMLLVEEAKEASLEELGAIKAKEIGQRPTGDGRSTILLPVGFWSKTVLRIRPTIDGRLRPTVAGRS</sequence>
<reference evidence="2" key="1">
    <citation type="journal article" date="2023" name="Nat. Plants">
        <title>Single-cell RNA sequencing provides a high-resolution roadmap for understanding the multicellular compartmentation of specialized metabolism.</title>
        <authorList>
            <person name="Sun S."/>
            <person name="Shen X."/>
            <person name="Li Y."/>
            <person name="Li Y."/>
            <person name="Wang S."/>
            <person name="Li R."/>
            <person name="Zhang H."/>
            <person name="Shen G."/>
            <person name="Guo B."/>
            <person name="Wei J."/>
            <person name="Xu J."/>
            <person name="St-Pierre B."/>
            <person name="Chen S."/>
            <person name="Sun C."/>
        </authorList>
    </citation>
    <scope>NUCLEOTIDE SEQUENCE [LARGE SCALE GENOMIC DNA]</scope>
</reference>
<comment type="caution">
    <text evidence="1">The sequence shown here is derived from an EMBL/GenBank/DDBJ whole genome shotgun (WGS) entry which is preliminary data.</text>
</comment>